<evidence type="ECO:0008006" key="3">
    <source>
        <dbReference type="Google" id="ProtNLM"/>
    </source>
</evidence>
<gene>
    <name evidence="1" type="ORF">WJ53_30085</name>
</gene>
<evidence type="ECO:0000313" key="1">
    <source>
        <dbReference type="EMBL" id="KVM36728.1"/>
    </source>
</evidence>
<proteinExistence type="predicted"/>
<accession>A0AB73G691</accession>
<dbReference type="InterPro" id="IPR021352">
    <property type="entry name" value="DUF2971"/>
</dbReference>
<dbReference type="Proteomes" id="UP000061665">
    <property type="component" value="Unassembled WGS sequence"/>
</dbReference>
<dbReference type="AlphaFoldDB" id="A0AB73G691"/>
<dbReference type="EMBL" id="LOZE01000029">
    <property type="protein sequence ID" value="KVM36728.1"/>
    <property type="molecule type" value="Genomic_DNA"/>
</dbReference>
<organism evidence="1 2">
    <name type="scientific">Burkholderia ubonensis</name>
    <dbReference type="NCBI Taxonomy" id="101571"/>
    <lineage>
        <taxon>Bacteria</taxon>
        <taxon>Pseudomonadati</taxon>
        <taxon>Pseudomonadota</taxon>
        <taxon>Betaproteobacteria</taxon>
        <taxon>Burkholderiales</taxon>
        <taxon>Burkholderiaceae</taxon>
        <taxon>Burkholderia</taxon>
        <taxon>Burkholderia cepacia complex</taxon>
    </lineage>
</organism>
<evidence type="ECO:0000313" key="2">
    <source>
        <dbReference type="Proteomes" id="UP000061665"/>
    </source>
</evidence>
<name>A0AB73G691_9BURK</name>
<reference evidence="1 2" key="1">
    <citation type="submission" date="2015-11" db="EMBL/GenBank/DDBJ databases">
        <title>Expanding the genomic diversity of Burkholderia species for the development of highly accurate diagnostics.</title>
        <authorList>
            <person name="Sahl J."/>
            <person name="Keim P."/>
            <person name="Wagner D."/>
        </authorList>
    </citation>
    <scope>NUCLEOTIDE SEQUENCE [LARGE SCALE GENOMIC DNA]</scope>
    <source>
        <strain evidence="1 2">MSMB2058</strain>
    </source>
</reference>
<protein>
    <recommendedName>
        <fullName evidence="3">DUF2971 domain-containing protein</fullName>
    </recommendedName>
</protein>
<sequence>MDRSIRSVAEQRGCAGGFAVPEGELESFEAKNSRDNAKFLEATQRVGIYSTASRPDNQPMWAYYCDNSKGFCFELEWPDTVLGRYQIAPVGVLYSSETRVHNHADIFDSLIREEAALHPEWSMGRILEETRSDFFRFRLQMLNKCRAVSIKHSDWSHEHEVRFVTPNAGPLPIMSQLLKRVYFVRTDFPEWEPVMMLLHQLYPNVELVKLTFQHVEPYVKAQGMTRKLVPIHE</sequence>
<dbReference type="Pfam" id="PF11185">
    <property type="entry name" value="DUF2971"/>
    <property type="match status" value="1"/>
</dbReference>
<comment type="caution">
    <text evidence="1">The sequence shown here is derived from an EMBL/GenBank/DDBJ whole genome shotgun (WGS) entry which is preliminary data.</text>
</comment>